<dbReference type="EMBL" id="JASCIS010000021">
    <property type="protein sequence ID" value="MDI3421131.1"/>
    <property type="molecule type" value="Genomic_DNA"/>
</dbReference>
<protein>
    <recommendedName>
        <fullName evidence="4">Lipoprotein</fullName>
    </recommendedName>
</protein>
<proteinExistence type="predicted"/>
<accession>A0ABT6SZU3</accession>
<dbReference type="PROSITE" id="PS51257">
    <property type="entry name" value="PROKAR_LIPOPROTEIN"/>
    <property type="match status" value="1"/>
</dbReference>
<dbReference type="Proteomes" id="UP001237105">
    <property type="component" value="Unassembled WGS sequence"/>
</dbReference>
<name>A0ABT6SZU3_9ACTN</name>
<dbReference type="RefSeq" id="WP_282536995.1">
    <property type="nucleotide sequence ID" value="NZ_JASCIS010000021.1"/>
</dbReference>
<comment type="caution">
    <text evidence="2">The sequence shown here is derived from an EMBL/GenBank/DDBJ whole genome shotgun (WGS) entry which is preliminary data.</text>
</comment>
<sequence>MISRSRLLPGASVAAVAVALAAALLGLAGCGAPGGLARGETAPSVAVQPSPEAVWPSWSGRSPKSPAADTTEHQPPPRPLEGVRVPAGGLGQMSVQDVLEADPRVKQYADRELIHRPGRAGIRPPSLSDLTGDGRPELLVAIDTESGSTVITAYRELRGEVVPILLARGKRVTVEQLGTDLVLRQPCADGGEQAIRYRWNGERMSTASDTKTYAKTPPRSYAKTLPPPSPSPTTSASPSPTPHSSDTAR</sequence>
<evidence type="ECO:0000256" key="1">
    <source>
        <dbReference type="SAM" id="MobiDB-lite"/>
    </source>
</evidence>
<gene>
    <name evidence="2" type="ORF">QIT00_21665</name>
</gene>
<organism evidence="2 3">
    <name type="scientific">Streptomyces luteolus</name>
    <dbReference type="NCBI Taxonomy" id="3043615"/>
    <lineage>
        <taxon>Bacteria</taxon>
        <taxon>Bacillati</taxon>
        <taxon>Actinomycetota</taxon>
        <taxon>Actinomycetes</taxon>
        <taxon>Kitasatosporales</taxon>
        <taxon>Streptomycetaceae</taxon>
        <taxon>Streptomyces</taxon>
    </lineage>
</organism>
<feature type="compositionally biased region" description="Low complexity" evidence="1">
    <location>
        <begin position="232"/>
        <end position="249"/>
    </location>
</feature>
<evidence type="ECO:0008006" key="4">
    <source>
        <dbReference type="Google" id="ProtNLM"/>
    </source>
</evidence>
<feature type="region of interest" description="Disordered" evidence="1">
    <location>
        <begin position="205"/>
        <end position="249"/>
    </location>
</feature>
<keyword evidence="3" id="KW-1185">Reference proteome</keyword>
<reference evidence="2 3" key="1">
    <citation type="submission" date="2023-05" db="EMBL/GenBank/DDBJ databases">
        <title>Draft genome sequence of Streptomyces sp. B-S-A12 isolated from a cave soil in Thailand.</title>
        <authorList>
            <person name="Chamroensaksri N."/>
            <person name="Muangham S."/>
        </authorList>
    </citation>
    <scope>NUCLEOTIDE SEQUENCE [LARGE SCALE GENOMIC DNA]</scope>
    <source>
        <strain evidence="2 3">B-S-A12</strain>
    </source>
</reference>
<feature type="region of interest" description="Disordered" evidence="1">
    <location>
        <begin position="37"/>
        <end position="87"/>
    </location>
</feature>
<evidence type="ECO:0000313" key="2">
    <source>
        <dbReference type="EMBL" id="MDI3421131.1"/>
    </source>
</evidence>
<evidence type="ECO:0000313" key="3">
    <source>
        <dbReference type="Proteomes" id="UP001237105"/>
    </source>
</evidence>